<dbReference type="AlphaFoldDB" id="D3F2K9"/>
<dbReference type="Pfam" id="PF07883">
    <property type="entry name" value="Cupin_2"/>
    <property type="match status" value="1"/>
</dbReference>
<name>D3F2K9_CONWI</name>
<dbReference type="PANTHER" id="PTHR35848">
    <property type="entry name" value="OXALATE-BINDING PROTEIN"/>
    <property type="match status" value="1"/>
</dbReference>
<dbReference type="InterPro" id="IPR013096">
    <property type="entry name" value="Cupin_2"/>
</dbReference>
<dbReference type="eggNOG" id="COG1917">
    <property type="taxonomic scope" value="Bacteria"/>
</dbReference>
<protein>
    <submittedName>
        <fullName evidence="3">Cupin 2 conserved barrel domain protein</fullName>
    </submittedName>
</protein>
<evidence type="ECO:0000313" key="3">
    <source>
        <dbReference type="EMBL" id="ADB52275.1"/>
    </source>
</evidence>
<dbReference type="EMBL" id="CP001854">
    <property type="protein sequence ID" value="ADB52275.1"/>
    <property type="molecule type" value="Genomic_DNA"/>
</dbReference>
<organism evidence="3 4">
    <name type="scientific">Conexibacter woesei (strain DSM 14684 / CCUG 47730 / CIP 108061 / JCM 11494 / NBRC 100937 / ID131577)</name>
    <dbReference type="NCBI Taxonomy" id="469383"/>
    <lineage>
        <taxon>Bacteria</taxon>
        <taxon>Bacillati</taxon>
        <taxon>Actinomycetota</taxon>
        <taxon>Thermoleophilia</taxon>
        <taxon>Solirubrobacterales</taxon>
        <taxon>Conexibacteraceae</taxon>
        <taxon>Conexibacter</taxon>
    </lineage>
</organism>
<dbReference type="InterPro" id="IPR011051">
    <property type="entry name" value="RmlC_Cupin_sf"/>
</dbReference>
<dbReference type="STRING" id="469383.Cwoe_3858"/>
<dbReference type="Gene3D" id="2.60.120.10">
    <property type="entry name" value="Jelly Rolls"/>
    <property type="match status" value="1"/>
</dbReference>
<sequence length="133" mass="14899">MSALRTHAETAEWTTFERFDSAAWPRDTLRWCYLVSPETTGSGEFEMGLCTLAPGGVHLRHHHRARAELYYFTSGRARVTLGEEEFEAGPGAAVYIPRGMTHGFATVGDEPVEVVYVYDVPAGLTRPDTFWDE</sequence>
<reference evidence="3 4" key="1">
    <citation type="journal article" date="2010" name="Stand. Genomic Sci.">
        <title>Complete genome sequence of Conexibacter woesei type strain (ID131577).</title>
        <authorList>
            <person name="Pukall R."/>
            <person name="Lapidus A."/>
            <person name="Glavina Del Rio T."/>
            <person name="Copeland A."/>
            <person name="Tice H."/>
            <person name="Cheng J.-F."/>
            <person name="Lucas S."/>
            <person name="Chen F."/>
            <person name="Nolan M."/>
            <person name="Bruce D."/>
            <person name="Goodwin L."/>
            <person name="Pitluck S."/>
            <person name="Mavromatis K."/>
            <person name="Ivanova N."/>
            <person name="Ovchinnikova G."/>
            <person name="Pati A."/>
            <person name="Chen A."/>
            <person name="Palaniappan K."/>
            <person name="Land M."/>
            <person name="Hauser L."/>
            <person name="Chang Y.-J."/>
            <person name="Jeffries C.D."/>
            <person name="Chain P."/>
            <person name="Meincke L."/>
            <person name="Sims D."/>
            <person name="Brettin T."/>
            <person name="Detter J.C."/>
            <person name="Rohde M."/>
            <person name="Goeker M."/>
            <person name="Bristow J."/>
            <person name="Eisen J.A."/>
            <person name="Markowitz V."/>
            <person name="Kyrpides N.C."/>
            <person name="Klenk H.-P."/>
            <person name="Hugenholtz P."/>
        </authorList>
    </citation>
    <scope>NUCLEOTIDE SEQUENCE [LARGE SCALE GENOMIC DNA]</scope>
    <source>
        <strain evidence="4">DSM 14684 / CIP 108061 / JCM 11494 / NBRC 100937 / ID131577</strain>
    </source>
</reference>
<reference evidence="4" key="2">
    <citation type="submission" date="2010-01" db="EMBL/GenBank/DDBJ databases">
        <title>The complete genome of Conexibacter woesei DSM 14684.</title>
        <authorList>
            <consortium name="US DOE Joint Genome Institute (JGI-PGF)"/>
            <person name="Lucas S."/>
            <person name="Copeland A."/>
            <person name="Lapidus A."/>
            <person name="Glavina del Rio T."/>
            <person name="Dalin E."/>
            <person name="Tice H."/>
            <person name="Bruce D."/>
            <person name="Goodwin L."/>
            <person name="Pitluck S."/>
            <person name="Kyrpides N."/>
            <person name="Mavromatis K."/>
            <person name="Ivanova N."/>
            <person name="Mikhailova N."/>
            <person name="Chertkov O."/>
            <person name="Brettin T."/>
            <person name="Detter J.C."/>
            <person name="Han C."/>
            <person name="Larimer F."/>
            <person name="Land M."/>
            <person name="Hauser L."/>
            <person name="Markowitz V."/>
            <person name="Cheng J.-F."/>
            <person name="Hugenholtz P."/>
            <person name="Woyke T."/>
            <person name="Wu D."/>
            <person name="Pukall R."/>
            <person name="Steenblock K."/>
            <person name="Schneider S."/>
            <person name="Klenk H.-P."/>
            <person name="Eisen J.A."/>
        </authorList>
    </citation>
    <scope>NUCLEOTIDE SEQUENCE [LARGE SCALE GENOMIC DNA]</scope>
    <source>
        <strain evidence="4">DSM 14684 / CIP 108061 / JCM 11494 / NBRC 100937 / ID131577</strain>
    </source>
</reference>
<dbReference type="Proteomes" id="UP000008229">
    <property type="component" value="Chromosome"/>
</dbReference>
<dbReference type="OrthoDB" id="9791637at2"/>
<dbReference type="PANTHER" id="PTHR35848:SF6">
    <property type="entry name" value="CUPIN TYPE-2 DOMAIN-CONTAINING PROTEIN"/>
    <property type="match status" value="1"/>
</dbReference>
<keyword evidence="1" id="KW-0479">Metal-binding</keyword>
<dbReference type="GO" id="GO:0046872">
    <property type="term" value="F:metal ion binding"/>
    <property type="evidence" value="ECO:0007669"/>
    <property type="project" value="UniProtKB-KW"/>
</dbReference>
<evidence type="ECO:0000259" key="2">
    <source>
        <dbReference type="Pfam" id="PF07883"/>
    </source>
</evidence>
<dbReference type="SUPFAM" id="SSF51182">
    <property type="entry name" value="RmlC-like cupins"/>
    <property type="match status" value="1"/>
</dbReference>
<keyword evidence="4" id="KW-1185">Reference proteome</keyword>
<dbReference type="HOGENOM" id="CLU_1903113_0_0_11"/>
<accession>D3F2K9</accession>
<dbReference type="RefSeq" id="WP_012935326.1">
    <property type="nucleotide sequence ID" value="NC_013739.1"/>
</dbReference>
<dbReference type="InterPro" id="IPR051610">
    <property type="entry name" value="GPI/OXD"/>
</dbReference>
<proteinExistence type="predicted"/>
<evidence type="ECO:0000256" key="1">
    <source>
        <dbReference type="ARBA" id="ARBA00022723"/>
    </source>
</evidence>
<gene>
    <name evidence="3" type="ordered locus">Cwoe_3858</name>
</gene>
<dbReference type="InterPro" id="IPR014710">
    <property type="entry name" value="RmlC-like_jellyroll"/>
</dbReference>
<feature type="domain" description="Cupin type-2" evidence="2">
    <location>
        <begin position="49"/>
        <end position="118"/>
    </location>
</feature>
<dbReference type="KEGG" id="cwo:Cwoe_3858"/>
<evidence type="ECO:0000313" key="4">
    <source>
        <dbReference type="Proteomes" id="UP000008229"/>
    </source>
</evidence>